<dbReference type="EMBL" id="KV467410">
    <property type="protein sequence ID" value="OCT56136.1"/>
    <property type="molecule type" value="Genomic_DNA"/>
</dbReference>
<gene>
    <name evidence="1" type="ORF">XELAEV_18001876mg</name>
</gene>
<protein>
    <submittedName>
        <fullName evidence="1">Uncharacterized protein</fullName>
    </submittedName>
</protein>
<evidence type="ECO:0000313" key="1">
    <source>
        <dbReference type="EMBL" id="OCT56136.1"/>
    </source>
</evidence>
<reference evidence="1" key="1">
    <citation type="submission" date="2016-05" db="EMBL/GenBank/DDBJ databases">
        <title>WGS assembly of Xenopus laevis.</title>
        <authorList>
            <person name="Session A."/>
            <person name="Uno Y."/>
            <person name="Kwon T."/>
            <person name="Chapman J."/>
            <person name="Toyoda A."/>
            <person name="Takahashi S."/>
            <person name="Fukui A."/>
            <person name="Hikosaka A."/>
            <person name="Putnam N."/>
            <person name="Stites J."/>
            <person name="Van Heeringen S."/>
            <person name="Quigley I."/>
            <person name="Heinz S."/>
            <person name="Hellsten U."/>
            <person name="Lyons J."/>
            <person name="Suzuki A."/>
            <person name="Kondo M."/>
            <person name="Ogino H."/>
            <person name="Ochi H."/>
            <person name="Bogdanovic O."/>
            <person name="Lister R."/>
            <person name="Georgiou G."/>
            <person name="Paranjpe S."/>
            <person name="Van Kruijsbergen I."/>
            <person name="Mozaffari S."/>
            <person name="Shu S."/>
            <person name="Schmutz J."/>
            <person name="Jenkins J."/>
            <person name="Grimwood J."/>
            <person name="Carlson J."/>
            <person name="Mitros T."/>
            <person name="Simakov O."/>
            <person name="Heald R."/>
            <person name="Miller K."/>
            <person name="Haudenschild C."/>
            <person name="Kuroki Y."/>
            <person name="Tanaka T."/>
            <person name="Michiue T."/>
            <person name="Watanabe M."/>
            <person name="Kinoshita T."/>
            <person name="Ohta Y."/>
            <person name="Mawaribuchi S."/>
            <person name="Suzuki Y."/>
            <person name="Haramoto Y."/>
            <person name="Yamamoto T."/>
            <person name="Takagi C."/>
            <person name="Kitzman J."/>
            <person name="Shendure J."/>
            <person name="Nakayama T."/>
            <person name="Izutsu Y."/>
            <person name="Robert J."/>
            <person name="Dichmann D."/>
            <person name="Flajnik M."/>
            <person name="Houston D."/>
            <person name="Marcotte E."/>
            <person name="Wallingford J."/>
            <person name="Ito Y."/>
            <person name="Asashima M."/>
            <person name="Ueno N."/>
            <person name="Matsuda Y."/>
            <person name="Jan Veenstra G."/>
            <person name="Fujiyama A."/>
            <person name="Harland R."/>
            <person name="Taira M."/>
            <person name="Rokhsar D.S."/>
        </authorList>
    </citation>
    <scope>NUCLEOTIDE SEQUENCE</scope>
    <source>
        <strain evidence="1">J</strain>
        <tissue evidence="1">Blood</tissue>
    </source>
</reference>
<dbReference type="Proteomes" id="UP000694892">
    <property type="component" value="Unassembled WGS sequence"/>
</dbReference>
<sequence length="100" mass="11366">MTVKWLSRSGACIWETGPLSMIQWQANIEDALDMAPIQHNLMVTEQEVVSRNTVPGGCRESCHGEELHYHFRCEFEPDDVVGKSRHAVRRRSVRVGGEES</sequence>
<name>A0A974GZ92_XENLA</name>
<dbReference type="AlphaFoldDB" id="A0A974GZ92"/>
<proteinExistence type="predicted"/>
<organism evidence="1">
    <name type="scientific">Xenopus laevis</name>
    <name type="common">African clawed frog</name>
    <dbReference type="NCBI Taxonomy" id="8355"/>
    <lineage>
        <taxon>Eukaryota</taxon>
        <taxon>Metazoa</taxon>
        <taxon>Chordata</taxon>
        <taxon>Craniata</taxon>
        <taxon>Vertebrata</taxon>
        <taxon>Euteleostomi</taxon>
        <taxon>Amphibia</taxon>
        <taxon>Batrachia</taxon>
        <taxon>Anura</taxon>
        <taxon>Pipoidea</taxon>
        <taxon>Pipidae</taxon>
        <taxon>Xenopodinae</taxon>
        <taxon>Xenopus</taxon>
        <taxon>Xenopus</taxon>
    </lineage>
</organism>
<accession>A0A974GZ92</accession>